<feature type="domain" description="FAD-binding PCMH-type" evidence="5">
    <location>
        <begin position="19"/>
        <end position="193"/>
    </location>
</feature>
<dbReference type="SUPFAM" id="SSF56176">
    <property type="entry name" value="FAD-binding/transporter-associated domain-like"/>
    <property type="match status" value="1"/>
</dbReference>
<keyword evidence="3" id="KW-0274">FAD</keyword>
<keyword evidence="2" id="KW-0285">Flavoprotein</keyword>
<proteinExistence type="inferred from homology"/>
<dbReference type="InterPro" id="IPR036318">
    <property type="entry name" value="FAD-bd_PCMH-like_sf"/>
</dbReference>
<evidence type="ECO:0000259" key="5">
    <source>
        <dbReference type="PROSITE" id="PS51387"/>
    </source>
</evidence>
<dbReference type="PANTHER" id="PTHR42973">
    <property type="entry name" value="BINDING OXIDOREDUCTASE, PUTATIVE (AFU_ORTHOLOGUE AFUA_1G17690)-RELATED"/>
    <property type="match status" value="1"/>
</dbReference>
<gene>
    <name evidence="6" type="ORF">BS47DRAFT_1360003</name>
</gene>
<dbReference type="Pfam" id="PF01565">
    <property type="entry name" value="FAD_binding_4"/>
    <property type="match status" value="1"/>
</dbReference>
<comment type="similarity">
    <text evidence="1">Belongs to the oxygen-dependent FAD-linked oxidoreductase family.</text>
</comment>
<dbReference type="Proteomes" id="UP000886523">
    <property type="component" value="Unassembled WGS sequence"/>
</dbReference>
<reference evidence="6" key="1">
    <citation type="journal article" date="2020" name="Nat. Commun.">
        <title>Large-scale genome sequencing of mycorrhizal fungi provides insights into the early evolution of symbiotic traits.</title>
        <authorList>
            <person name="Miyauchi S."/>
            <person name="Kiss E."/>
            <person name="Kuo A."/>
            <person name="Drula E."/>
            <person name="Kohler A."/>
            <person name="Sanchez-Garcia M."/>
            <person name="Morin E."/>
            <person name="Andreopoulos B."/>
            <person name="Barry K.W."/>
            <person name="Bonito G."/>
            <person name="Buee M."/>
            <person name="Carver A."/>
            <person name="Chen C."/>
            <person name="Cichocki N."/>
            <person name="Clum A."/>
            <person name="Culley D."/>
            <person name="Crous P.W."/>
            <person name="Fauchery L."/>
            <person name="Girlanda M."/>
            <person name="Hayes R.D."/>
            <person name="Keri Z."/>
            <person name="LaButti K."/>
            <person name="Lipzen A."/>
            <person name="Lombard V."/>
            <person name="Magnuson J."/>
            <person name="Maillard F."/>
            <person name="Murat C."/>
            <person name="Nolan M."/>
            <person name="Ohm R.A."/>
            <person name="Pangilinan J."/>
            <person name="Pereira M.F."/>
            <person name="Perotto S."/>
            <person name="Peter M."/>
            <person name="Pfister S."/>
            <person name="Riley R."/>
            <person name="Sitrit Y."/>
            <person name="Stielow J.B."/>
            <person name="Szollosi G."/>
            <person name="Zifcakova L."/>
            <person name="Stursova M."/>
            <person name="Spatafora J.W."/>
            <person name="Tedersoo L."/>
            <person name="Vaario L.M."/>
            <person name="Yamada A."/>
            <person name="Yan M."/>
            <person name="Wang P."/>
            <person name="Xu J."/>
            <person name="Bruns T."/>
            <person name="Baldrian P."/>
            <person name="Vilgalys R."/>
            <person name="Dunand C."/>
            <person name="Henrissat B."/>
            <person name="Grigoriev I.V."/>
            <person name="Hibbett D."/>
            <person name="Nagy L.G."/>
            <person name="Martin F.M."/>
        </authorList>
    </citation>
    <scope>NUCLEOTIDE SEQUENCE</scope>
    <source>
        <strain evidence="6">UP504</strain>
    </source>
</reference>
<keyword evidence="7" id="KW-1185">Reference proteome</keyword>
<sequence length="341" mass="36476">MLFPSRTPFIGVAAGYLLVCLEPTCIVFPRNSSDAVFAMRTIFHSDAHHAVRGGGHSAMPSWNTIDNGVLIDSSQMKAFSYDPICNSVFIEPGVLLGEVHDGLQSQGVAPAGGRFRISAVGFSGLALGGGLSFLFPSQGSACDRFRSLDVVLTDGRLITATRTNEYSDLCTALKGGIRHTGRFHSLCGPIFSGGRQSYRRLITSSEFYSNFSGTFTTTSPVTLFYNGTEAQFKQVFADFLAIPAVATNIGPLSYNQVTKVLASSRSPQAAGRASSPMLVAHAPLLGFCLPLSSPVLQSGWRRHALNESAARDEGETNVMDVDRKFSHRGPEGRIAQSASPT</sequence>
<evidence type="ECO:0000313" key="6">
    <source>
        <dbReference type="EMBL" id="KAF9516756.1"/>
    </source>
</evidence>
<evidence type="ECO:0000256" key="2">
    <source>
        <dbReference type="ARBA" id="ARBA00022630"/>
    </source>
</evidence>
<dbReference type="Gene3D" id="3.30.465.10">
    <property type="match status" value="1"/>
</dbReference>
<dbReference type="InterPro" id="IPR006094">
    <property type="entry name" value="Oxid_FAD_bind_N"/>
</dbReference>
<keyword evidence="4" id="KW-0560">Oxidoreductase</keyword>
<dbReference type="InterPro" id="IPR050416">
    <property type="entry name" value="FAD-linked_Oxidoreductase"/>
</dbReference>
<dbReference type="GO" id="GO:0016491">
    <property type="term" value="F:oxidoreductase activity"/>
    <property type="evidence" value="ECO:0007669"/>
    <property type="project" value="UniProtKB-KW"/>
</dbReference>
<evidence type="ECO:0000256" key="4">
    <source>
        <dbReference type="ARBA" id="ARBA00023002"/>
    </source>
</evidence>
<evidence type="ECO:0000256" key="1">
    <source>
        <dbReference type="ARBA" id="ARBA00005466"/>
    </source>
</evidence>
<dbReference type="InterPro" id="IPR016169">
    <property type="entry name" value="FAD-bd_PCMH_sub2"/>
</dbReference>
<dbReference type="EMBL" id="MU128936">
    <property type="protein sequence ID" value="KAF9516756.1"/>
    <property type="molecule type" value="Genomic_DNA"/>
</dbReference>
<comment type="caution">
    <text evidence="6">The sequence shown here is derived from an EMBL/GenBank/DDBJ whole genome shotgun (WGS) entry which is preliminary data.</text>
</comment>
<dbReference type="PROSITE" id="PS51387">
    <property type="entry name" value="FAD_PCMH"/>
    <property type="match status" value="1"/>
</dbReference>
<accession>A0A9P6DVT4</accession>
<evidence type="ECO:0000313" key="7">
    <source>
        <dbReference type="Proteomes" id="UP000886523"/>
    </source>
</evidence>
<name>A0A9P6DVT4_9AGAM</name>
<evidence type="ECO:0000256" key="3">
    <source>
        <dbReference type="ARBA" id="ARBA00022827"/>
    </source>
</evidence>
<dbReference type="AlphaFoldDB" id="A0A9P6DVT4"/>
<protein>
    <recommendedName>
        <fullName evidence="5">FAD-binding PCMH-type domain-containing protein</fullName>
    </recommendedName>
</protein>
<organism evidence="6 7">
    <name type="scientific">Hydnum rufescens UP504</name>
    <dbReference type="NCBI Taxonomy" id="1448309"/>
    <lineage>
        <taxon>Eukaryota</taxon>
        <taxon>Fungi</taxon>
        <taxon>Dikarya</taxon>
        <taxon>Basidiomycota</taxon>
        <taxon>Agaricomycotina</taxon>
        <taxon>Agaricomycetes</taxon>
        <taxon>Cantharellales</taxon>
        <taxon>Hydnaceae</taxon>
        <taxon>Hydnum</taxon>
    </lineage>
</organism>
<dbReference type="InterPro" id="IPR016166">
    <property type="entry name" value="FAD-bd_PCMH"/>
</dbReference>
<dbReference type="PANTHER" id="PTHR42973:SF13">
    <property type="entry name" value="FAD-BINDING PCMH-TYPE DOMAIN-CONTAINING PROTEIN"/>
    <property type="match status" value="1"/>
</dbReference>
<dbReference type="GO" id="GO:0071949">
    <property type="term" value="F:FAD binding"/>
    <property type="evidence" value="ECO:0007669"/>
    <property type="project" value="InterPro"/>
</dbReference>
<dbReference type="OrthoDB" id="2151789at2759"/>